<comment type="caution">
    <text evidence="1">The sequence shown here is derived from an EMBL/GenBank/DDBJ whole genome shotgun (WGS) entry which is preliminary data.</text>
</comment>
<accession>A0A2S6HYF0</accession>
<protein>
    <submittedName>
        <fullName evidence="1">Uncharacterized protein DUF2313</fullName>
    </submittedName>
</protein>
<sequence length="173" mass="19800">MAVDLKMLLPEWFQNVVEFNELLETEAIELEEAEDCIRSVRNNCYIQTADEATILLLEKRFGIVYRGESLEFRRSRIMQRYNTVVPFTVGFLKDRLAELYGVDGYKVMVDGKKSLIDIKITSDRYGAVDLLYNLLWDILPAHIQITARQVNTKNFKGVLSLGSTVSGTKVITI</sequence>
<dbReference type="AlphaFoldDB" id="A0A2S6HYF0"/>
<reference evidence="1 2" key="1">
    <citation type="submission" date="2018-02" db="EMBL/GenBank/DDBJ databases">
        <title>Genomic Encyclopedia of Archaeal and Bacterial Type Strains, Phase II (KMG-II): from individual species to whole genera.</title>
        <authorList>
            <person name="Goeker M."/>
        </authorList>
    </citation>
    <scope>NUCLEOTIDE SEQUENCE [LARGE SCALE GENOMIC DNA]</scope>
    <source>
        <strain evidence="1 2">DSM 3808</strain>
    </source>
</reference>
<organism evidence="1 2">
    <name type="scientific">Lacrimispora xylanisolvens</name>
    <dbReference type="NCBI Taxonomy" id="384636"/>
    <lineage>
        <taxon>Bacteria</taxon>
        <taxon>Bacillati</taxon>
        <taxon>Bacillota</taxon>
        <taxon>Clostridia</taxon>
        <taxon>Lachnospirales</taxon>
        <taxon>Lachnospiraceae</taxon>
        <taxon>Lacrimispora</taxon>
    </lineage>
</organism>
<proteinExistence type="predicted"/>
<evidence type="ECO:0000313" key="2">
    <source>
        <dbReference type="Proteomes" id="UP000237749"/>
    </source>
</evidence>
<evidence type="ECO:0000313" key="1">
    <source>
        <dbReference type="EMBL" id="PPK83162.1"/>
    </source>
</evidence>
<gene>
    <name evidence="1" type="ORF">BXY41_101225</name>
</gene>
<dbReference type="InterPro" id="IPR018755">
    <property type="entry name" value="Phage_Mu_Gp48"/>
</dbReference>
<dbReference type="Pfam" id="PF10076">
    <property type="entry name" value="Phage_Mu_Gp48"/>
    <property type="match status" value="1"/>
</dbReference>
<dbReference type="EMBL" id="PTJA01000001">
    <property type="protein sequence ID" value="PPK83162.1"/>
    <property type="molecule type" value="Genomic_DNA"/>
</dbReference>
<name>A0A2S6HYF0_9FIRM</name>
<dbReference type="Proteomes" id="UP000237749">
    <property type="component" value="Unassembled WGS sequence"/>
</dbReference>
<keyword evidence="2" id="KW-1185">Reference proteome</keyword>
<dbReference type="RefSeq" id="WP_104433699.1">
    <property type="nucleotide sequence ID" value="NZ_PTJA01000001.1"/>
</dbReference>